<gene>
    <name evidence="1" type="ORF">AaE_012113</name>
</gene>
<protein>
    <recommendedName>
        <fullName evidence="3">DDE Tnp4 domain-containing protein</fullName>
    </recommendedName>
</protein>
<accession>A0A6A4ZKS1</accession>
<evidence type="ECO:0008006" key="3">
    <source>
        <dbReference type="Google" id="ProtNLM"/>
    </source>
</evidence>
<sequence length="311" mass="35608">AIRMLCYDLPADALDEYVGIGESTAMLSFKYIIVYPVSVSRKLLSTEYERDPTAMDVQRCLSINAKRGFPGLFGCLDCTHLSWDKFPVAYQGQYQGRSGDRSIIMEAVAGPDLWIWHSYIGLPGSNNDINVLDRSPLVEKLIDGVAPHCNYTVNGTTYSMAYLLVDGIYPNWPIFMKTISHPEGDKRKWYAKRQEAVRKDVERSFGVLQKRFAVLRNPCRLWNVEDIIVMWRACIILHNMIIEDERVRQEWYPTSGATETNYISDNYTWSEGPTYNMILAGVDVVQDEAAYFKLREDLIAHLWTSKSANSE</sequence>
<dbReference type="PANTHER" id="PTHR47150:SF5">
    <property type="entry name" value="OS07G0546750 PROTEIN"/>
    <property type="match status" value="1"/>
</dbReference>
<dbReference type="InterPro" id="IPR006912">
    <property type="entry name" value="Harbinger_derived_prot"/>
</dbReference>
<reference evidence="1 2" key="1">
    <citation type="submission" date="2019-06" db="EMBL/GenBank/DDBJ databases">
        <title>Genomics analysis of Aphanomyces spp. identifies a new class of oomycete effector associated with host adaptation.</title>
        <authorList>
            <person name="Gaulin E."/>
        </authorList>
    </citation>
    <scope>NUCLEOTIDE SEQUENCE [LARGE SCALE GENOMIC DNA]</scope>
    <source>
        <strain evidence="1 2">E</strain>
    </source>
</reference>
<dbReference type="EMBL" id="VJMI01017906">
    <property type="protein sequence ID" value="KAF0712136.1"/>
    <property type="molecule type" value="Genomic_DNA"/>
</dbReference>
<evidence type="ECO:0000313" key="1">
    <source>
        <dbReference type="EMBL" id="KAF0712136.1"/>
    </source>
</evidence>
<dbReference type="PANTHER" id="PTHR47150">
    <property type="entry name" value="OS12G0169200 PROTEIN"/>
    <property type="match status" value="1"/>
</dbReference>
<dbReference type="Proteomes" id="UP000469452">
    <property type="component" value="Unassembled WGS sequence"/>
</dbReference>
<proteinExistence type="predicted"/>
<organism evidence="1 2">
    <name type="scientific">Aphanomyces astaci</name>
    <name type="common">Crayfish plague agent</name>
    <dbReference type="NCBI Taxonomy" id="112090"/>
    <lineage>
        <taxon>Eukaryota</taxon>
        <taxon>Sar</taxon>
        <taxon>Stramenopiles</taxon>
        <taxon>Oomycota</taxon>
        <taxon>Saprolegniomycetes</taxon>
        <taxon>Saprolegniales</taxon>
        <taxon>Verrucalvaceae</taxon>
        <taxon>Aphanomyces</taxon>
    </lineage>
</organism>
<name>A0A6A4ZKS1_APHAT</name>
<comment type="caution">
    <text evidence="1">The sequence shown here is derived from an EMBL/GenBank/DDBJ whole genome shotgun (WGS) entry which is preliminary data.</text>
</comment>
<dbReference type="VEuPathDB" id="FungiDB:H257_18468"/>
<evidence type="ECO:0000313" key="2">
    <source>
        <dbReference type="Proteomes" id="UP000469452"/>
    </source>
</evidence>
<dbReference type="AlphaFoldDB" id="A0A6A4ZKS1"/>
<dbReference type="Pfam" id="PF04827">
    <property type="entry name" value="Plant_tran"/>
    <property type="match status" value="1"/>
</dbReference>
<feature type="non-terminal residue" evidence="1">
    <location>
        <position position="1"/>
    </location>
</feature>